<dbReference type="GO" id="GO:0046872">
    <property type="term" value="F:metal ion binding"/>
    <property type="evidence" value="ECO:0007669"/>
    <property type="project" value="UniProtKB-KW"/>
</dbReference>
<dbReference type="InterPro" id="IPR005123">
    <property type="entry name" value="Oxoglu/Fe-dep_dioxygenase_dom"/>
</dbReference>
<feature type="compositionally biased region" description="Basic and acidic residues" evidence="5">
    <location>
        <begin position="1"/>
        <end position="15"/>
    </location>
</feature>
<comment type="caution">
    <text evidence="7">The sequence shown here is derived from an EMBL/GenBank/DDBJ whole genome shotgun (WGS) entry which is preliminary data.</text>
</comment>
<evidence type="ECO:0000256" key="3">
    <source>
        <dbReference type="ARBA" id="ARBA00023004"/>
    </source>
</evidence>
<proteinExistence type="inferred from homology"/>
<reference evidence="7 8" key="1">
    <citation type="journal article" date="2018" name="Mol. Plant">
        <title>The genome of Artemisia annua provides insight into the evolution of Asteraceae family and artemisinin biosynthesis.</title>
        <authorList>
            <person name="Shen Q."/>
            <person name="Zhang L."/>
            <person name="Liao Z."/>
            <person name="Wang S."/>
            <person name="Yan T."/>
            <person name="Shi P."/>
            <person name="Liu M."/>
            <person name="Fu X."/>
            <person name="Pan Q."/>
            <person name="Wang Y."/>
            <person name="Lv Z."/>
            <person name="Lu X."/>
            <person name="Zhang F."/>
            <person name="Jiang W."/>
            <person name="Ma Y."/>
            <person name="Chen M."/>
            <person name="Hao X."/>
            <person name="Li L."/>
            <person name="Tang Y."/>
            <person name="Lv G."/>
            <person name="Zhou Y."/>
            <person name="Sun X."/>
            <person name="Brodelius P.E."/>
            <person name="Rose J.K.C."/>
            <person name="Tang K."/>
        </authorList>
    </citation>
    <scope>NUCLEOTIDE SEQUENCE [LARGE SCALE GENOMIC DNA]</scope>
    <source>
        <strain evidence="8">cv. Huhao1</strain>
        <tissue evidence="7">Leaf</tissue>
    </source>
</reference>
<accession>A0A2U1PCX2</accession>
<dbReference type="STRING" id="35608.A0A2U1PCX2"/>
<keyword evidence="3 4" id="KW-0408">Iron</keyword>
<dbReference type="OrthoDB" id="288590at2759"/>
<dbReference type="AlphaFoldDB" id="A0A2U1PCX2"/>
<dbReference type="EMBL" id="PKPP01001327">
    <property type="protein sequence ID" value="PWA83611.1"/>
    <property type="molecule type" value="Genomic_DNA"/>
</dbReference>
<dbReference type="GO" id="GO:0016705">
    <property type="term" value="F:oxidoreductase activity, acting on paired donors, with incorporation or reduction of molecular oxygen"/>
    <property type="evidence" value="ECO:0007669"/>
    <property type="project" value="UniProtKB-ARBA"/>
</dbReference>
<dbReference type="InterPro" id="IPR044861">
    <property type="entry name" value="IPNS-like_FE2OG_OXY"/>
</dbReference>
<dbReference type="Pfam" id="PF14226">
    <property type="entry name" value="DIOX_N"/>
    <property type="match status" value="1"/>
</dbReference>
<keyword evidence="7" id="KW-0223">Dioxygenase</keyword>
<evidence type="ECO:0000256" key="5">
    <source>
        <dbReference type="SAM" id="MobiDB-lite"/>
    </source>
</evidence>
<name>A0A2U1PCX2_ARTAN</name>
<evidence type="ECO:0000256" key="1">
    <source>
        <dbReference type="ARBA" id="ARBA00008056"/>
    </source>
</evidence>
<feature type="region of interest" description="Disordered" evidence="5">
    <location>
        <begin position="1"/>
        <end position="23"/>
    </location>
</feature>
<dbReference type="GO" id="GO:0051213">
    <property type="term" value="F:dioxygenase activity"/>
    <property type="evidence" value="ECO:0007669"/>
    <property type="project" value="UniProtKB-KW"/>
</dbReference>
<dbReference type="PANTHER" id="PTHR47991">
    <property type="entry name" value="OXOGLUTARATE/IRON-DEPENDENT DIOXYGENASE"/>
    <property type="match status" value="1"/>
</dbReference>
<feature type="domain" description="Fe2OG dioxygenase" evidence="6">
    <location>
        <begin position="320"/>
        <end position="420"/>
    </location>
</feature>
<evidence type="ECO:0000256" key="4">
    <source>
        <dbReference type="RuleBase" id="RU003682"/>
    </source>
</evidence>
<keyword evidence="4" id="KW-0560">Oxidoreductase</keyword>
<protein>
    <submittedName>
        <fullName evidence="7">Non-heme dioxygenase N-terminal domain-containing protein</fullName>
    </submittedName>
</protein>
<keyword evidence="8" id="KW-1185">Reference proteome</keyword>
<evidence type="ECO:0000313" key="7">
    <source>
        <dbReference type="EMBL" id="PWA83611.1"/>
    </source>
</evidence>
<gene>
    <name evidence="7" type="ORF">CTI12_AA166930</name>
</gene>
<dbReference type="PROSITE" id="PS51471">
    <property type="entry name" value="FE2OG_OXY"/>
    <property type="match status" value="1"/>
</dbReference>
<keyword evidence="2 4" id="KW-0479">Metal-binding</keyword>
<sequence length="472" mass="54135">MTTSTTRRERERESRACQNLGSSIPVPSVKQLTSQPLETVPHRYIQDTSNDYPTATPTPCHSLPIIDFSKLIHPQYQSSELLNLHLACKHWDQFKVVNYEGITMYQRPFVRGKLYIRFTVEFPESFPKQCKAQQGVLPPRPSMQMTDMELDECEETTLHDVNIEEEMRRKQQEALKMKNDDMHGEDTMWTAISVGYELIGHRVSEESIKCMDRKTQEFFDLSSEEKKRYAQKPGSLEGYGQAFVISEDQKLEWCDMIFLKAIPTHTRKLEFWPEEQPHNFREALDTYSHDIKKTAVSIIEFIAMALGLDGKRFSEAFEGGNYDVRMNCYPPCPEPERVIGISSHADISGITLLTDCGDIPGLQVLKDEKWVFVEPITNGIVVNIGIIMEVVSNGVYKAPYHRAAVNKQKDRFSTVTFCYPGKKFDIKPAEELINSGSLALYKSFSYDGYFESFYERTKLSGDGVPFIDTLKI</sequence>
<organism evidence="7 8">
    <name type="scientific">Artemisia annua</name>
    <name type="common">Sweet wormwood</name>
    <dbReference type="NCBI Taxonomy" id="35608"/>
    <lineage>
        <taxon>Eukaryota</taxon>
        <taxon>Viridiplantae</taxon>
        <taxon>Streptophyta</taxon>
        <taxon>Embryophyta</taxon>
        <taxon>Tracheophyta</taxon>
        <taxon>Spermatophyta</taxon>
        <taxon>Magnoliopsida</taxon>
        <taxon>eudicotyledons</taxon>
        <taxon>Gunneridae</taxon>
        <taxon>Pentapetalae</taxon>
        <taxon>asterids</taxon>
        <taxon>campanulids</taxon>
        <taxon>Asterales</taxon>
        <taxon>Asteraceae</taxon>
        <taxon>Asteroideae</taxon>
        <taxon>Anthemideae</taxon>
        <taxon>Artemisiinae</taxon>
        <taxon>Artemisia</taxon>
    </lineage>
</organism>
<dbReference type="InterPro" id="IPR027443">
    <property type="entry name" value="IPNS-like_sf"/>
</dbReference>
<dbReference type="InterPro" id="IPR050295">
    <property type="entry name" value="Plant_2OG-oxidoreductases"/>
</dbReference>
<dbReference type="InterPro" id="IPR026992">
    <property type="entry name" value="DIOX_N"/>
</dbReference>
<evidence type="ECO:0000256" key="2">
    <source>
        <dbReference type="ARBA" id="ARBA00022723"/>
    </source>
</evidence>
<comment type="similarity">
    <text evidence="1 4">Belongs to the iron/ascorbate-dependent oxidoreductase family.</text>
</comment>
<evidence type="ECO:0000259" key="6">
    <source>
        <dbReference type="PROSITE" id="PS51471"/>
    </source>
</evidence>
<dbReference type="Pfam" id="PF03171">
    <property type="entry name" value="2OG-FeII_Oxy"/>
    <property type="match status" value="1"/>
</dbReference>
<dbReference type="Gene3D" id="2.60.120.330">
    <property type="entry name" value="B-lactam Antibiotic, Isopenicillin N Synthase, Chain"/>
    <property type="match status" value="2"/>
</dbReference>
<evidence type="ECO:0000313" key="8">
    <source>
        <dbReference type="Proteomes" id="UP000245207"/>
    </source>
</evidence>
<dbReference type="Proteomes" id="UP000245207">
    <property type="component" value="Unassembled WGS sequence"/>
</dbReference>
<dbReference type="FunFam" id="2.60.120.330:FF:000079">
    <property type="entry name" value="Protein SRG1"/>
    <property type="match status" value="1"/>
</dbReference>
<dbReference type="SUPFAM" id="SSF51197">
    <property type="entry name" value="Clavaminate synthase-like"/>
    <property type="match status" value="2"/>
</dbReference>